<dbReference type="InterPro" id="IPR047115">
    <property type="entry name" value="ARSB"/>
</dbReference>
<sequence length="67" mass="7568">MSRAARAGFFITTLRILNDYTTITGTQHSVLGPAEPWGLPLHFKLLPEYLKDLGYQTHLVGKVRPCR</sequence>
<keyword evidence="5" id="KW-1185">Reference proteome</keyword>
<evidence type="ECO:0000313" key="4">
    <source>
        <dbReference type="EMBL" id="KAH9376422.1"/>
    </source>
</evidence>
<dbReference type="SUPFAM" id="SSF53649">
    <property type="entry name" value="Alkaline phosphatase-like"/>
    <property type="match status" value="1"/>
</dbReference>
<dbReference type="GO" id="GO:0046872">
    <property type="term" value="F:metal ion binding"/>
    <property type="evidence" value="ECO:0007669"/>
    <property type="project" value="UniProtKB-KW"/>
</dbReference>
<keyword evidence="3" id="KW-0325">Glycoprotein</keyword>
<evidence type="ECO:0000256" key="2">
    <source>
        <dbReference type="ARBA" id="ARBA00022837"/>
    </source>
</evidence>
<comment type="caution">
    <text evidence="4">The sequence shown here is derived from an EMBL/GenBank/DDBJ whole genome shotgun (WGS) entry which is preliminary data.</text>
</comment>
<keyword evidence="1" id="KW-0479">Metal-binding</keyword>
<reference evidence="4 5" key="1">
    <citation type="journal article" date="2020" name="Cell">
        <title>Large-Scale Comparative Analyses of Tick Genomes Elucidate Their Genetic Diversity and Vector Capacities.</title>
        <authorList>
            <consortium name="Tick Genome and Microbiome Consortium (TIGMIC)"/>
            <person name="Jia N."/>
            <person name="Wang J."/>
            <person name="Shi W."/>
            <person name="Du L."/>
            <person name="Sun Y."/>
            <person name="Zhan W."/>
            <person name="Jiang J.F."/>
            <person name="Wang Q."/>
            <person name="Zhang B."/>
            <person name="Ji P."/>
            <person name="Bell-Sakyi L."/>
            <person name="Cui X.M."/>
            <person name="Yuan T.T."/>
            <person name="Jiang B.G."/>
            <person name="Yang W.F."/>
            <person name="Lam T.T."/>
            <person name="Chang Q.C."/>
            <person name="Ding S.J."/>
            <person name="Wang X.J."/>
            <person name="Zhu J.G."/>
            <person name="Ruan X.D."/>
            <person name="Zhao L."/>
            <person name="Wei J.T."/>
            <person name="Ye R.Z."/>
            <person name="Que T.C."/>
            <person name="Du C.H."/>
            <person name="Zhou Y.H."/>
            <person name="Cheng J.X."/>
            <person name="Dai P.F."/>
            <person name="Guo W.B."/>
            <person name="Han X.H."/>
            <person name="Huang E.J."/>
            <person name="Li L.F."/>
            <person name="Wei W."/>
            <person name="Gao Y.C."/>
            <person name="Liu J.Z."/>
            <person name="Shao H.Z."/>
            <person name="Wang X."/>
            <person name="Wang C.C."/>
            <person name="Yang T.C."/>
            <person name="Huo Q.B."/>
            <person name="Li W."/>
            <person name="Chen H.Y."/>
            <person name="Chen S.E."/>
            <person name="Zhou L.G."/>
            <person name="Ni X.B."/>
            <person name="Tian J.H."/>
            <person name="Sheng Y."/>
            <person name="Liu T."/>
            <person name="Pan Y.S."/>
            <person name="Xia L.Y."/>
            <person name="Li J."/>
            <person name="Zhao F."/>
            <person name="Cao W.C."/>
        </authorList>
    </citation>
    <scope>NUCLEOTIDE SEQUENCE [LARGE SCALE GENOMIC DNA]</scope>
    <source>
        <strain evidence="4">HaeL-2018</strain>
    </source>
</reference>
<dbReference type="OrthoDB" id="103349at2759"/>
<dbReference type="VEuPathDB" id="VectorBase:HLOH_051619"/>
<name>A0A9J6GD88_HAELO</name>
<dbReference type="PANTHER" id="PTHR10342">
    <property type="entry name" value="ARYLSULFATASE"/>
    <property type="match status" value="1"/>
</dbReference>
<proteinExistence type="predicted"/>
<organism evidence="4 5">
    <name type="scientific">Haemaphysalis longicornis</name>
    <name type="common">Bush tick</name>
    <dbReference type="NCBI Taxonomy" id="44386"/>
    <lineage>
        <taxon>Eukaryota</taxon>
        <taxon>Metazoa</taxon>
        <taxon>Ecdysozoa</taxon>
        <taxon>Arthropoda</taxon>
        <taxon>Chelicerata</taxon>
        <taxon>Arachnida</taxon>
        <taxon>Acari</taxon>
        <taxon>Parasitiformes</taxon>
        <taxon>Ixodida</taxon>
        <taxon>Ixodoidea</taxon>
        <taxon>Ixodidae</taxon>
        <taxon>Haemaphysalinae</taxon>
        <taxon>Haemaphysalis</taxon>
    </lineage>
</organism>
<evidence type="ECO:0000256" key="1">
    <source>
        <dbReference type="ARBA" id="ARBA00022723"/>
    </source>
</evidence>
<dbReference type="Gene3D" id="3.40.720.10">
    <property type="entry name" value="Alkaline Phosphatase, subunit A"/>
    <property type="match status" value="1"/>
</dbReference>
<dbReference type="GO" id="GO:0008484">
    <property type="term" value="F:sulfuric ester hydrolase activity"/>
    <property type="evidence" value="ECO:0007669"/>
    <property type="project" value="InterPro"/>
</dbReference>
<accession>A0A9J6GD88</accession>
<evidence type="ECO:0000313" key="5">
    <source>
        <dbReference type="Proteomes" id="UP000821853"/>
    </source>
</evidence>
<dbReference type="AlphaFoldDB" id="A0A9J6GD88"/>
<dbReference type="InterPro" id="IPR017850">
    <property type="entry name" value="Alkaline_phosphatase_core_sf"/>
</dbReference>
<gene>
    <name evidence="4" type="ORF">HPB48_020096</name>
</gene>
<evidence type="ECO:0000256" key="3">
    <source>
        <dbReference type="ARBA" id="ARBA00023180"/>
    </source>
</evidence>
<dbReference type="EMBL" id="JABSTR010000008">
    <property type="protein sequence ID" value="KAH9376422.1"/>
    <property type="molecule type" value="Genomic_DNA"/>
</dbReference>
<keyword evidence="2" id="KW-0106">Calcium</keyword>
<protein>
    <submittedName>
        <fullName evidence="4">Uncharacterized protein</fullName>
    </submittedName>
</protein>
<dbReference type="Proteomes" id="UP000821853">
    <property type="component" value="Unassembled WGS sequence"/>
</dbReference>
<dbReference type="PANTHER" id="PTHR10342:SF273">
    <property type="entry name" value="RE14504P"/>
    <property type="match status" value="1"/>
</dbReference>